<evidence type="ECO:0000313" key="3">
    <source>
        <dbReference type="Proteomes" id="UP000026941"/>
    </source>
</evidence>
<reference evidence="2 3" key="1">
    <citation type="submission" date="2014-05" db="EMBL/GenBank/DDBJ databases">
        <title>Whole genome shotgun sequence of Rhizobium rhizogenes NBRC 13257.</title>
        <authorList>
            <person name="Katano-Makiyama Y."/>
            <person name="Hosoyama A."/>
            <person name="Hashimoto M."/>
            <person name="Hosoyama Y."/>
            <person name="Noguchi M."/>
            <person name="Tsuchikane K."/>
            <person name="Kimura A."/>
            <person name="Ohji S."/>
            <person name="Ichikawa N."/>
            <person name="Yamazoe A."/>
            <person name="Fujita N."/>
        </authorList>
    </citation>
    <scope>NUCLEOTIDE SEQUENCE [LARGE SCALE GENOMIC DNA]</scope>
    <source>
        <strain evidence="2 3">NBRC 13257</strain>
    </source>
</reference>
<accession>A0AA87U471</accession>
<organism evidence="2 3">
    <name type="scientific">Rhizobium rhizogenes NBRC 13257</name>
    <dbReference type="NCBI Taxonomy" id="1220581"/>
    <lineage>
        <taxon>Bacteria</taxon>
        <taxon>Pseudomonadati</taxon>
        <taxon>Pseudomonadota</taxon>
        <taxon>Alphaproteobacteria</taxon>
        <taxon>Hyphomicrobiales</taxon>
        <taxon>Rhizobiaceae</taxon>
        <taxon>Rhizobium/Agrobacterium group</taxon>
        <taxon>Rhizobium</taxon>
    </lineage>
</organism>
<dbReference type="Proteomes" id="UP000026941">
    <property type="component" value="Unassembled WGS sequence"/>
</dbReference>
<dbReference type="GeneID" id="86852355"/>
<protein>
    <submittedName>
        <fullName evidence="2">Uncharacterized protein</fullName>
    </submittedName>
</protein>
<keyword evidence="1" id="KW-0812">Transmembrane</keyword>
<name>A0AA87U471_RHIRH</name>
<gene>
    <name evidence="2" type="ORF">RRH01S_05_02660</name>
</gene>
<dbReference type="AlphaFoldDB" id="A0AA87U471"/>
<keyword evidence="1" id="KW-1133">Transmembrane helix</keyword>
<comment type="caution">
    <text evidence="2">The sequence shown here is derived from an EMBL/GenBank/DDBJ whole genome shotgun (WGS) entry which is preliminary data.</text>
</comment>
<evidence type="ECO:0000313" key="2">
    <source>
        <dbReference type="EMBL" id="GAJ93192.1"/>
    </source>
</evidence>
<sequence length="50" mass="5542">MNDNVIKFRKPKPPPKAPRPGLRKLLVVIVVLAVFAAAWGYFQIVGTPAR</sequence>
<dbReference type="EMBL" id="BAYX01000005">
    <property type="protein sequence ID" value="GAJ93192.1"/>
    <property type="molecule type" value="Genomic_DNA"/>
</dbReference>
<evidence type="ECO:0000256" key="1">
    <source>
        <dbReference type="SAM" id="Phobius"/>
    </source>
</evidence>
<proteinExistence type="predicted"/>
<dbReference type="RefSeq" id="WP_007698087.1">
    <property type="nucleotide sequence ID" value="NZ_BAYX01000005.1"/>
</dbReference>
<keyword evidence="1" id="KW-0472">Membrane</keyword>
<feature type="transmembrane region" description="Helical" evidence="1">
    <location>
        <begin position="21"/>
        <end position="42"/>
    </location>
</feature>